<dbReference type="OrthoDB" id="9805863at2"/>
<dbReference type="KEGG" id="dps:DP2132"/>
<dbReference type="EMBL" id="CR522870">
    <property type="protein sequence ID" value="CAG36861.1"/>
    <property type="molecule type" value="Genomic_DNA"/>
</dbReference>
<gene>
    <name evidence="6" type="ordered locus">DP2132</name>
</gene>
<evidence type="ECO:0000313" key="7">
    <source>
        <dbReference type="Proteomes" id="UP000000602"/>
    </source>
</evidence>
<reference evidence="7" key="1">
    <citation type="journal article" date="2004" name="Environ. Microbiol.">
        <title>The genome of Desulfotalea psychrophila, a sulfate-reducing bacterium from permanently cold Arctic sediments.</title>
        <authorList>
            <person name="Rabus R."/>
            <person name="Ruepp A."/>
            <person name="Frickey T."/>
            <person name="Rattei T."/>
            <person name="Fartmann B."/>
            <person name="Stark M."/>
            <person name="Bauer M."/>
            <person name="Zibat A."/>
            <person name="Lombardot T."/>
            <person name="Becker I."/>
            <person name="Amann J."/>
            <person name="Gellner K."/>
            <person name="Teeling H."/>
            <person name="Leuschner W.D."/>
            <person name="Gloeckner F.-O."/>
            <person name="Lupas A.N."/>
            <person name="Amann R."/>
            <person name="Klenk H.-P."/>
        </authorList>
    </citation>
    <scope>NUCLEOTIDE SEQUENCE [LARGE SCALE GENOMIC DNA]</scope>
    <source>
        <strain evidence="7">DSM 12343 / LSv54</strain>
    </source>
</reference>
<dbReference type="STRING" id="177439.DP2132"/>
<dbReference type="InterPro" id="IPR051598">
    <property type="entry name" value="TSUP/Inactive_protease-like"/>
</dbReference>
<dbReference type="Pfam" id="PF01925">
    <property type="entry name" value="TauE"/>
    <property type="match status" value="1"/>
</dbReference>
<protein>
    <recommendedName>
        <fullName evidence="5">Probable membrane transporter protein</fullName>
    </recommendedName>
</protein>
<keyword evidence="3 5" id="KW-1133">Transmembrane helix</keyword>
<feature type="transmembrane region" description="Helical" evidence="5">
    <location>
        <begin position="194"/>
        <end position="212"/>
    </location>
</feature>
<sequence>MLLTIALLAFCLSFIFALGGVGSAVALVPALIAIGVPGGVARPIALLVNTVSLGGGTIYNLKTGKFKPGPWWLLILFSLPAAPLGAWVSTLIPHNILSGVFAGFMVFSGFLMIAPARKSQQKEERNTCPPVGGALIGAVSGVVSGMLGVGGGGVIIPALYAMRFRSHHIAMITAMAVPFSSFTGFIAYAAMGSLNITTVVVASLAALAGGTIGTRAMHRIDQRLVKMFLSITLIISGGRIIWKLVA</sequence>
<organism evidence="6 7">
    <name type="scientific">Desulfotalea psychrophila (strain LSv54 / DSM 12343)</name>
    <dbReference type="NCBI Taxonomy" id="177439"/>
    <lineage>
        <taxon>Bacteria</taxon>
        <taxon>Pseudomonadati</taxon>
        <taxon>Thermodesulfobacteriota</taxon>
        <taxon>Desulfobulbia</taxon>
        <taxon>Desulfobulbales</taxon>
        <taxon>Desulfocapsaceae</taxon>
        <taxon>Desulfotalea</taxon>
    </lineage>
</organism>
<feature type="transmembrane region" description="Helical" evidence="5">
    <location>
        <begin position="169"/>
        <end position="188"/>
    </location>
</feature>
<keyword evidence="5" id="KW-1003">Cell membrane</keyword>
<feature type="transmembrane region" description="Helical" evidence="5">
    <location>
        <begin position="71"/>
        <end position="90"/>
    </location>
</feature>
<evidence type="ECO:0000256" key="1">
    <source>
        <dbReference type="ARBA" id="ARBA00004141"/>
    </source>
</evidence>
<feature type="transmembrane region" description="Helical" evidence="5">
    <location>
        <begin position="96"/>
        <end position="116"/>
    </location>
</feature>
<dbReference type="eggNOG" id="COG0730">
    <property type="taxonomic scope" value="Bacteria"/>
</dbReference>
<accession>Q6ALB4</accession>
<dbReference type="PANTHER" id="PTHR43701">
    <property type="entry name" value="MEMBRANE TRANSPORTER PROTEIN MJ0441-RELATED"/>
    <property type="match status" value="1"/>
</dbReference>
<feature type="transmembrane region" description="Helical" evidence="5">
    <location>
        <begin position="224"/>
        <end position="242"/>
    </location>
</feature>
<dbReference type="InterPro" id="IPR002781">
    <property type="entry name" value="TM_pro_TauE-like"/>
</dbReference>
<dbReference type="PANTHER" id="PTHR43701:SF2">
    <property type="entry name" value="MEMBRANE TRANSPORTER PROTEIN YJNA-RELATED"/>
    <property type="match status" value="1"/>
</dbReference>
<keyword evidence="7" id="KW-1185">Reference proteome</keyword>
<evidence type="ECO:0000256" key="2">
    <source>
        <dbReference type="ARBA" id="ARBA00022692"/>
    </source>
</evidence>
<dbReference type="HOGENOM" id="CLU_045498_5_4_7"/>
<evidence type="ECO:0000256" key="3">
    <source>
        <dbReference type="ARBA" id="ARBA00022989"/>
    </source>
</evidence>
<dbReference type="GO" id="GO:0005886">
    <property type="term" value="C:plasma membrane"/>
    <property type="evidence" value="ECO:0007669"/>
    <property type="project" value="UniProtKB-SubCell"/>
</dbReference>
<evidence type="ECO:0000256" key="5">
    <source>
        <dbReference type="RuleBase" id="RU363041"/>
    </source>
</evidence>
<comment type="similarity">
    <text evidence="5">Belongs to the 4-toluene sulfonate uptake permease (TSUP) (TC 2.A.102) family.</text>
</comment>
<feature type="transmembrane region" description="Helical" evidence="5">
    <location>
        <begin position="40"/>
        <end position="59"/>
    </location>
</feature>
<dbReference type="AlphaFoldDB" id="Q6ALB4"/>
<name>Q6ALB4_DESPS</name>
<dbReference type="Proteomes" id="UP000000602">
    <property type="component" value="Chromosome"/>
</dbReference>
<proteinExistence type="inferred from homology"/>
<evidence type="ECO:0000256" key="4">
    <source>
        <dbReference type="ARBA" id="ARBA00023136"/>
    </source>
</evidence>
<comment type="subcellular location">
    <subcellularLocation>
        <location evidence="5">Cell membrane</location>
        <topology evidence="5">Multi-pass membrane protein</topology>
    </subcellularLocation>
    <subcellularLocation>
        <location evidence="1">Membrane</location>
        <topology evidence="1">Multi-pass membrane protein</topology>
    </subcellularLocation>
</comment>
<keyword evidence="4 5" id="KW-0472">Membrane</keyword>
<dbReference type="RefSeq" id="WP_011189373.1">
    <property type="nucleotide sequence ID" value="NC_006138.1"/>
</dbReference>
<keyword evidence="2 5" id="KW-0812">Transmembrane</keyword>
<evidence type="ECO:0000313" key="6">
    <source>
        <dbReference type="EMBL" id="CAG36861.1"/>
    </source>
</evidence>